<proteinExistence type="inferred from homology"/>
<dbReference type="GO" id="GO:0016987">
    <property type="term" value="F:sigma factor activity"/>
    <property type="evidence" value="ECO:0007669"/>
    <property type="project" value="UniProtKB-KW"/>
</dbReference>
<dbReference type="Gene3D" id="1.10.1740.10">
    <property type="match status" value="1"/>
</dbReference>
<dbReference type="InterPro" id="IPR013249">
    <property type="entry name" value="RNA_pol_sigma70_r4_t2"/>
</dbReference>
<keyword evidence="3" id="KW-0731">Sigma factor</keyword>
<dbReference type="EMBL" id="CP053985">
    <property type="protein sequence ID" value="QKH39096.1"/>
    <property type="molecule type" value="Genomic_DNA"/>
</dbReference>
<keyword evidence="2" id="KW-0805">Transcription regulation</keyword>
<dbReference type="KEGG" id="apes:FOC84_30855"/>
<evidence type="ECO:0000256" key="2">
    <source>
        <dbReference type="ARBA" id="ARBA00023015"/>
    </source>
</evidence>
<feature type="domain" description="RNA polymerase sigma-70 region 2" evidence="5">
    <location>
        <begin position="13"/>
        <end position="77"/>
    </location>
</feature>
<dbReference type="InterPro" id="IPR036388">
    <property type="entry name" value="WH-like_DNA-bd_sf"/>
</dbReference>
<dbReference type="NCBIfam" id="TIGR02937">
    <property type="entry name" value="sigma70-ECF"/>
    <property type="match status" value="1"/>
</dbReference>
<dbReference type="SUPFAM" id="SSF88946">
    <property type="entry name" value="Sigma2 domain of RNA polymerase sigma factors"/>
    <property type="match status" value="1"/>
</dbReference>
<dbReference type="InterPro" id="IPR013324">
    <property type="entry name" value="RNA_pol_sigma_r3/r4-like"/>
</dbReference>
<dbReference type="Gene3D" id="1.10.10.10">
    <property type="entry name" value="Winged helix-like DNA-binding domain superfamily/Winged helix DNA-binding domain"/>
    <property type="match status" value="1"/>
</dbReference>
<evidence type="ECO:0000256" key="3">
    <source>
        <dbReference type="ARBA" id="ARBA00023082"/>
    </source>
</evidence>
<dbReference type="InterPro" id="IPR039425">
    <property type="entry name" value="RNA_pol_sigma-70-like"/>
</dbReference>
<accession>A0A7D4I4Y7</accession>
<dbReference type="InterPro" id="IPR007627">
    <property type="entry name" value="RNA_pol_sigma70_r2"/>
</dbReference>
<evidence type="ECO:0000256" key="4">
    <source>
        <dbReference type="ARBA" id="ARBA00023163"/>
    </source>
</evidence>
<dbReference type="Pfam" id="PF04542">
    <property type="entry name" value="Sigma70_r2"/>
    <property type="match status" value="1"/>
</dbReference>
<keyword evidence="8" id="KW-1185">Reference proteome</keyword>
<dbReference type="CDD" id="cd06171">
    <property type="entry name" value="Sigma70_r4"/>
    <property type="match status" value="1"/>
</dbReference>
<dbReference type="GO" id="GO:0006352">
    <property type="term" value="P:DNA-templated transcription initiation"/>
    <property type="evidence" value="ECO:0007669"/>
    <property type="project" value="InterPro"/>
</dbReference>
<evidence type="ECO:0000313" key="7">
    <source>
        <dbReference type="EMBL" id="QKH39096.1"/>
    </source>
</evidence>
<dbReference type="Pfam" id="PF08281">
    <property type="entry name" value="Sigma70_r4_2"/>
    <property type="match status" value="1"/>
</dbReference>
<keyword evidence="4" id="KW-0804">Transcription</keyword>
<sequence length="176" mass="19639">MSSSEHLNLFQRLYSGHHPWLRAWLERKLRCRFNAEDIAQETFLRLFRRGALDQVQEPRALLTRTASRLIIDDFRHREIERAYTEMYLAQHGGDSAPSAESVAAAVEAIRNLADVIERLPAKAGQAFLMSTFDGMTHPEIAAALRVSCSAVTQYIARALMACHDVLVDAKAGGACA</sequence>
<evidence type="ECO:0000313" key="8">
    <source>
        <dbReference type="Proteomes" id="UP000500970"/>
    </source>
</evidence>
<feature type="domain" description="RNA polymerase sigma factor 70 region 4 type 2" evidence="6">
    <location>
        <begin position="110"/>
        <end position="162"/>
    </location>
</feature>
<evidence type="ECO:0000259" key="5">
    <source>
        <dbReference type="Pfam" id="PF04542"/>
    </source>
</evidence>
<comment type="similarity">
    <text evidence="1">Belongs to the sigma-70 factor family. ECF subfamily.</text>
</comment>
<dbReference type="SUPFAM" id="SSF88659">
    <property type="entry name" value="Sigma3 and sigma4 domains of RNA polymerase sigma factors"/>
    <property type="match status" value="1"/>
</dbReference>
<dbReference type="PANTHER" id="PTHR43133:SF63">
    <property type="entry name" value="RNA POLYMERASE SIGMA FACTOR FECI-RELATED"/>
    <property type="match status" value="1"/>
</dbReference>
<name>A0A7D4I4Y7_9BURK</name>
<dbReference type="PANTHER" id="PTHR43133">
    <property type="entry name" value="RNA POLYMERASE ECF-TYPE SIGMA FACTO"/>
    <property type="match status" value="1"/>
</dbReference>
<evidence type="ECO:0000256" key="1">
    <source>
        <dbReference type="ARBA" id="ARBA00010641"/>
    </source>
</evidence>
<dbReference type="RefSeq" id="WP_173149052.1">
    <property type="nucleotide sequence ID" value="NZ_CP053985.1"/>
</dbReference>
<reference evidence="7 8" key="1">
    <citation type="submission" date="2020-05" db="EMBL/GenBank/DDBJ databases">
        <title>FDA dAtabase for Regulatory Grade micrObial Sequences (FDA-ARGOS): Supporting development and validation of Infectious Disease Dx tests.</title>
        <authorList>
            <person name="Sproer C."/>
            <person name="Gronow S."/>
            <person name="Severitt S."/>
            <person name="Schroder I."/>
            <person name="Tallon L."/>
            <person name="Sadzewicz L."/>
            <person name="Zhao X."/>
            <person name="Vavikolanu K."/>
            <person name="Mehta A."/>
            <person name="Aluvathingal J."/>
            <person name="Nadendla S."/>
            <person name="Myers T."/>
            <person name="Yan Y."/>
            <person name="Sichtig H."/>
        </authorList>
    </citation>
    <scope>NUCLEOTIDE SEQUENCE [LARGE SCALE GENOMIC DNA]</scope>
    <source>
        <strain evidence="7 8">FDAARGOS_790</strain>
    </source>
</reference>
<gene>
    <name evidence="7" type="ORF">FOC84_30855</name>
</gene>
<dbReference type="Proteomes" id="UP000500970">
    <property type="component" value="Chromosome"/>
</dbReference>
<dbReference type="AlphaFoldDB" id="A0A7D4I4Y7"/>
<dbReference type="InterPro" id="IPR014284">
    <property type="entry name" value="RNA_pol_sigma-70_dom"/>
</dbReference>
<protein>
    <submittedName>
        <fullName evidence="7">Sigma-70 family RNA polymerase sigma factor</fullName>
    </submittedName>
</protein>
<dbReference type="GO" id="GO:0003677">
    <property type="term" value="F:DNA binding"/>
    <property type="evidence" value="ECO:0007669"/>
    <property type="project" value="InterPro"/>
</dbReference>
<evidence type="ECO:0000259" key="6">
    <source>
        <dbReference type="Pfam" id="PF08281"/>
    </source>
</evidence>
<dbReference type="InterPro" id="IPR013325">
    <property type="entry name" value="RNA_pol_sigma_r2"/>
</dbReference>
<organism evidence="7 8">
    <name type="scientific">Achromobacter pestifer</name>
    <dbReference type="NCBI Taxonomy" id="1353889"/>
    <lineage>
        <taxon>Bacteria</taxon>
        <taxon>Pseudomonadati</taxon>
        <taxon>Pseudomonadota</taxon>
        <taxon>Betaproteobacteria</taxon>
        <taxon>Burkholderiales</taxon>
        <taxon>Alcaligenaceae</taxon>
        <taxon>Achromobacter</taxon>
    </lineage>
</organism>